<proteinExistence type="predicted"/>
<dbReference type="Proteomes" id="UP001066276">
    <property type="component" value="Chromosome 4_2"/>
</dbReference>
<protein>
    <submittedName>
        <fullName evidence="2">Uncharacterized protein</fullName>
    </submittedName>
</protein>
<dbReference type="AlphaFoldDB" id="A0AAV7SFJ0"/>
<gene>
    <name evidence="2" type="ORF">NDU88_003330</name>
</gene>
<comment type="caution">
    <text evidence="2">The sequence shown here is derived from an EMBL/GenBank/DDBJ whole genome shotgun (WGS) entry which is preliminary data.</text>
</comment>
<keyword evidence="3" id="KW-1185">Reference proteome</keyword>
<accession>A0AAV7SFJ0</accession>
<organism evidence="2 3">
    <name type="scientific">Pleurodeles waltl</name>
    <name type="common">Iberian ribbed newt</name>
    <dbReference type="NCBI Taxonomy" id="8319"/>
    <lineage>
        <taxon>Eukaryota</taxon>
        <taxon>Metazoa</taxon>
        <taxon>Chordata</taxon>
        <taxon>Craniata</taxon>
        <taxon>Vertebrata</taxon>
        <taxon>Euteleostomi</taxon>
        <taxon>Amphibia</taxon>
        <taxon>Batrachia</taxon>
        <taxon>Caudata</taxon>
        <taxon>Salamandroidea</taxon>
        <taxon>Salamandridae</taxon>
        <taxon>Pleurodelinae</taxon>
        <taxon>Pleurodeles</taxon>
    </lineage>
</organism>
<feature type="compositionally biased region" description="Polar residues" evidence="1">
    <location>
        <begin position="18"/>
        <end position="31"/>
    </location>
</feature>
<feature type="non-terminal residue" evidence="2">
    <location>
        <position position="93"/>
    </location>
</feature>
<feature type="region of interest" description="Disordered" evidence="1">
    <location>
        <begin position="1"/>
        <end position="93"/>
    </location>
</feature>
<evidence type="ECO:0000313" key="2">
    <source>
        <dbReference type="EMBL" id="KAJ1162865.1"/>
    </source>
</evidence>
<dbReference type="EMBL" id="JANPWB010000008">
    <property type="protein sequence ID" value="KAJ1162865.1"/>
    <property type="molecule type" value="Genomic_DNA"/>
</dbReference>
<feature type="non-terminal residue" evidence="2">
    <location>
        <position position="1"/>
    </location>
</feature>
<sequence>GPGPAATACASLGETDTHPASDSNASGSQNFAPLRRRPRHCHCPNSVRTPMSSRKAHIHHPQLADAPRCRSPVRRRPQHPAGWLQMQVHRRMR</sequence>
<reference evidence="2" key="1">
    <citation type="journal article" date="2022" name="bioRxiv">
        <title>Sequencing and chromosome-scale assembly of the giantPleurodeles waltlgenome.</title>
        <authorList>
            <person name="Brown T."/>
            <person name="Elewa A."/>
            <person name="Iarovenko S."/>
            <person name="Subramanian E."/>
            <person name="Araus A.J."/>
            <person name="Petzold A."/>
            <person name="Susuki M."/>
            <person name="Suzuki K.-i.T."/>
            <person name="Hayashi T."/>
            <person name="Toyoda A."/>
            <person name="Oliveira C."/>
            <person name="Osipova E."/>
            <person name="Leigh N.D."/>
            <person name="Simon A."/>
            <person name="Yun M.H."/>
        </authorList>
    </citation>
    <scope>NUCLEOTIDE SEQUENCE</scope>
    <source>
        <strain evidence="2">20211129_DDA</strain>
        <tissue evidence="2">Liver</tissue>
    </source>
</reference>
<evidence type="ECO:0000256" key="1">
    <source>
        <dbReference type="SAM" id="MobiDB-lite"/>
    </source>
</evidence>
<evidence type="ECO:0000313" key="3">
    <source>
        <dbReference type="Proteomes" id="UP001066276"/>
    </source>
</evidence>
<name>A0AAV7SFJ0_PLEWA</name>